<dbReference type="Gene3D" id="3.40.50.1820">
    <property type="entry name" value="alpha/beta hydrolase"/>
    <property type="match status" value="1"/>
</dbReference>
<dbReference type="InterPro" id="IPR029058">
    <property type="entry name" value="AB_hydrolase_fold"/>
</dbReference>
<evidence type="ECO:0000313" key="2">
    <source>
        <dbReference type="EMBL" id="QDT90562.1"/>
    </source>
</evidence>
<name>A0A517VC22_9PLAN</name>
<feature type="region of interest" description="Disordered" evidence="1">
    <location>
        <begin position="103"/>
        <end position="131"/>
    </location>
</feature>
<accession>A0A517VC22</accession>
<dbReference type="OrthoDB" id="9809549at2"/>
<evidence type="ECO:0000256" key="1">
    <source>
        <dbReference type="SAM" id="MobiDB-lite"/>
    </source>
</evidence>
<evidence type="ECO:0000313" key="3">
    <source>
        <dbReference type="Proteomes" id="UP000316855"/>
    </source>
</evidence>
<dbReference type="AlphaFoldDB" id="A0A517VC22"/>
<dbReference type="EMBL" id="CP036343">
    <property type="protein sequence ID" value="QDT90562.1"/>
    <property type="molecule type" value="Genomic_DNA"/>
</dbReference>
<reference evidence="2 3" key="1">
    <citation type="submission" date="2019-02" db="EMBL/GenBank/DDBJ databases">
        <title>Deep-cultivation of Planctomycetes and their phenomic and genomic characterization uncovers novel biology.</title>
        <authorList>
            <person name="Wiegand S."/>
            <person name="Jogler M."/>
            <person name="Boedeker C."/>
            <person name="Pinto D."/>
            <person name="Vollmers J."/>
            <person name="Rivas-Marin E."/>
            <person name="Kohn T."/>
            <person name="Peeters S.H."/>
            <person name="Heuer A."/>
            <person name="Rast P."/>
            <person name="Oberbeckmann S."/>
            <person name="Bunk B."/>
            <person name="Jeske O."/>
            <person name="Meyerdierks A."/>
            <person name="Storesund J.E."/>
            <person name="Kallscheuer N."/>
            <person name="Luecker S."/>
            <person name="Lage O.M."/>
            <person name="Pohl T."/>
            <person name="Merkel B.J."/>
            <person name="Hornburger P."/>
            <person name="Mueller R.-W."/>
            <person name="Bruemmer F."/>
            <person name="Labrenz M."/>
            <person name="Spormann A.M."/>
            <person name="Op den Camp H."/>
            <person name="Overmann J."/>
            <person name="Amann R."/>
            <person name="Jetten M.S.M."/>
            <person name="Mascher T."/>
            <person name="Medema M.H."/>
            <person name="Devos D.P."/>
            <person name="Kaster A.-K."/>
            <person name="Ovreas L."/>
            <person name="Rohde M."/>
            <person name="Galperin M.Y."/>
            <person name="Jogler C."/>
        </authorList>
    </citation>
    <scope>NUCLEOTIDE SEQUENCE [LARGE SCALE GENOMIC DNA]</scope>
    <source>
        <strain evidence="2 3">Pan161</strain>
    </source>
</reference>
<proteinExistence type="predicted"/>
<keyword evidence="3" id="KW-1185">Reference proteome</keyword>
<sequence>MSTLQQRDSCRKPAENISNWQDRFYGYDLPGWALIRPLSNYIWLYLAVRGYDAADSARLLQIPFLILQGERDYQVTMDDFTKWKQALVRITFNHSVSQSIILGPNGPGDATGKLDTVSGAGRMSGSSPNRN</sequence>
<protein>
    <recommendedName>
        <fullName evidence="4">Alpha/beta hydrolase family protein</fullName>
    </recommendedName>
</protein>
<dbReference type="Proteomes" id="UP000316855">
    <property type="component" value="Chromosome"/>
</dbReference>
<evidence type="ECO:0008006" key="4">
    <source>
        <dbReference type="Google" id="ProtNLM"/>
    </source>
</evidence>
<dbReference type="SUPFAM" id="SSF53474">
    <property type="entry name" value="alpha/beta-Hydrolases"/>
    <property type="match status" value="1"/>
</dbReference>
<dbReference type="KEGG" id="gax:Pan161_22150"/>
<gene>
    <name evidence="2" type="ORF">Pan161_22150</name>
</gene>
<organism evidence="2 3">
    <name type="scientific">Gimesia algae</name>
    <dbReference type="NCBI Taxonomy" id="2527971"/>
    <lineage>
        <taxon>Bacteria</taxon>
        <taxon>Pseudomonadati</taxon>
        <taxon>Planctomycetota</taxon>
        <taxon>Planctomycetia</taxon>
        <taxon>Planctomycetales</taxon>
        <taxon>Planctomycetaceae</taxon>
        <taxon>Gimesia</taxon>
    </lineage>
</organism>
<dbReference type="RefSeq" id="WP_145226593.1">
    <property type="nucleotide sequence ID" value="NZ_CP036343.1"/>
</dbReference>